<dbReference type="InterPro" id="IPR002052">
    <property type="entry name" value="DNA_methylase_N6_adenine_CS"/>
</dbReference>
<organism evidence="8 9">
    <name type="scientific">Candidatus Palibaumannia cicadellinicola</name>
    <dbReference type="NCBI Taxonomy" id="186490"/>
    <lineage>
        <taxon>Bacteria</taxon>
        <taxon>Pseudomonadati</taxon>
        <taxon>Pseudomonadota</taxon>
        <taxon>Gammaproteobacteria</taxon>
        <taxon>Candidatus Palibaumannia</taxon>
    </lineage>
</organism>
<keyword evidence="2 5" id="KW-0808">Transferase</keyword>
<dbReference type="InterPro" id="IPR040758">
    <property type="entry name" value="PrmC_N"/>
</dbReference>
<feature type="binding site" evidence="5">
    <location>
        <position position="186"/>
    </location>
    <ligand>
        <name>S-adenosyl-L-methionine</name>
        <dbReference type="ChEBI" id="CHEBI:59789"/>
    </ligand>
</feature>
<keyword evidence="3 5" id="KW-0949">S-adenosyl-L-methionine</keyword>
<dbReference type="HAMAP" id="MF_02126">
    <property type="entry name" value="RF_methyltr_PrmC"/>
    <property type="match status" value="1"/>
</dbReference>
<evidence type="ECO:0000256" key="1">
    <source>
        <dbReference type="ARBA" id="ARBA00022603"/>
    </source>
</evidence>
<accession>A0A088N1J3</accession>
<dbReference type="InterPro" id="IPR019874">
    <property type="entry name" value="RF_methyltr_PrmC"/>
</dbReference>
<dbReference type="AlphaFoldDB" id="A0A088N1J3"/>
<dbReference type="GO" id="GO:0102559">
    <property type="term" value="F:peptide chain release factor N(5)-glutamine methyltransferase activity"/>
    <property type="evidence" value="ECO:0007669"/>
    <property type="project" value="UniProtKB-EC"/>
</dbReference>
<dbReference type="CDD" id="cd02440">
    <property type="entry name" value="AdoMet_MTases"/>
    <property type="match status" value="1"/>
</dbReference>
<feature type="domain" description="Methyltransferase" evidence="6">
    <location>
        <begin position="112"/>
        <end position="243"/>
    </location>
</feature>
<dbReference type="InterPro" id="IPR050320">
    <property type="entry name" value="N5-glutamine_MTase"/>
</dbReference>
<dbReference type="InterPro" id="IPR029063">
    <property type="entry name" value="SAM-dependent_MTases_sf"/>
</dbReference>
<dbReference type="FunFam" id="3.40.50.150:FF:000053">
    <property type="entry name" value="Release factor glutamine methyltransferase"/>
    <property type="match status" value="1"/>
</dbReference>
<feature type="domain" description="Release factor glutamine methyltransferase N-terminal" evidence="7">
    <location>
        <begin position="6"/>
        <end position="74"/>
    </location>
</feature>
<gene>
    <name evidence="5" type="primary">prmC</name>
    <name evidence="8" type="ORF">IM45_664</name>
</gene>
<sequence length="280" mass="31500">MITWRQWLDQASSRLTTSPSPRRDAEILLEQVVGIGRTHLLAFGETLLDEAHRTQLEDLLERRARGEPIAYITGEWEFWSLPLRVSTETLIPRPDTECLVELALDLLLPTKAEVLDLGTGTGAITLALASERPIWRLTGVDIHPGVVALAYDNAVRIGVKNVYFLCGSWFQPLQWQATRYSLIVSNPPYIDANDPHLNHGDVYFEPKSALVADNHGIADIAAICNAAGRYLQYSGWLILEHGWQQGAEVRRLLTQAGFVHITTIRDYGNNERVSLGQWFY</sequence>
<dbReference type="KEGG" id="bcib:IM45_664"/>
<keyword evidence="1 5" id="KW-0489">Methyltransferase</keyword>
<evidence type="ECO:0000313" key="9">
    <source>
        <dbReference type="Proteomes" id="UP000067325"/>
    </source>
</evidence>
<dbReference type="Proteomes" id="UP000067325">
    <property type="component" value="Chromosome"/>
</dbReference>
<dbReference type="eggNOG" id="COG2890">
    <property type="taxonomic scope" value="Bacteria"/>
</dbReference>
<evidence type="ECO:0000256" key="3">
    <source>
        <dbReference type="ARBA" id="ARBA00022691"/>
    </source>
</evidence>
<dbReference type="PROSITE" id="PS00092">
    <property type="entry name" value="N6_MTASE"/>
    <property type="match status" value="1"/>
</dbReference>
<reference evidence="8 9" key="1">
    <citation type="journal article" date="2014" name="MBio">
        <title>Differential genome evolution between companion symbionts in an insect-bacterial symbiosis.</title>
        <authorList>
            <person name="Bennett G.M."/>
            <person name="McCutcheon J.P."/>
            <person name="MacDonald B.R."/>
            <person name="Romanovicz D."/>
            <person name="Moran N.A."/>
        </authorList>
    </citation>
    <scope>NUCLEOTIDE SEQUENCE [LARGE SCALE GENOMIC DNA]</scope>
    <source>
        <strain evidence="8 9">BGSS</strain>
    </source>
</reference>
<feature type="binding site" evidence="5">
    <location>
        <position position="141"/>
    </location>
    <ligand>
        <name>S-adenosyl-L-methionine</name>
        <dbReference type="ChEBI" id="CHEBI:59789"/>
    </ligand>
</feature>
<comment type="function">
    <text evidence="5">Methylates the class 1 translation termination release factors RF1/PrfA and RF2/PrfB on the glutamine residue of the universally conserved GGQ motif.</text>
</comment>
<dbReference type="Gene3D" id="3.40.50.150">
    <property type="entry name" value="Vaccinia Virus protein VP39"/>
    <property type="match status" value="1"/>
</dbReference>
<dbReference type="PANTHER" id="PTHR18895">
    <property type="entry name" value="HEMK METHYLTRANSFERASE"/>
    <property type="match status" value="1"/>
</dbReference>
<feature type="binding site" evidence="5">
    <location>
        <position position="169"/>
    </location>
    <ligand>
        <name>S-adenosyl-L-methionine</name>
        <dbReference type="ChEBI" id="CHEBI:59789"/>
    </ligand>
</feature>
<dbReference type="PANTHER" id="PTHR18895:SF74">
    <property type="entry name" value="MTRF1L RELEASE FACTOR GLUTAMINE METHYLTRANSFERASE"/>
    <property type="match status" value="1"/>
</dbReference>
<comment type="similarity">
    <text evidence="5">Belongs to the protein N5-glutamine methyltransferase family. PrmC subfamily.</text>
</comment>
<dbReference type="NCBIfam" id="TIGR00536">
    <property type="entry name" value="hemK_fam"/>
    <property type="match status" value="1"/>
</dbReference>
<dbReference type="SUPFAM" id="SSF53335">
    <property type="entry name" value="S-adenosyl-L-methionine-dependent methyltransferases"/>
    <property type="match status" value="1"/>
</dbReference>
<dbReference type="Gene3D" id="1.10.8.10">
    <property type="entry name" value="DNA helicase RuvA subunit, C-terminal domain"/>
    <property type="match status" value="1"/>
</dbReference>
<dbReference type="NCBIfam" id="TIGR03534">
    <property type="entry name" value="RF_mod_PrmC"/>
    <property type="match status" value="1"/>
</dbReference>
<dbReference type="FunFam" id="1.10.8.10:FF:000032">
    <property type="entry name" value="Release factor glutamine methyltransferase"/>
    <property type="match status" value="1"/>
</dbReference>
<name>A0A088N1J3_9GAMM</name>
<dbReference type="InterPro" id="IPR004556">
    <property type="entry name" value="HemK-like"/>
</dbReference>
<dbReference type="EMBL" id="CP008985">
    <property type="protein sequence ID" value="AIN47206.1"/>
    <property type="molecule type" value="Genomic_DNA"/>
</dbReference>
<dbReference type="GO" id="GO:0003676">
    <property type="term" value="F:nucleic acid binding"/>
    <property type="evidence" value="ECO:0007669"/>
    <property type="project" value="InterPro"/>
</dbReference>
<dbReference type="Pfam" id="PF17827">
    <property type="entry name" value="PrmC_N"/>
    <property type="match status" value="1"/>
</dbReference>
<proteinExistence type="inferred from homology"/>
<evidence type="ECO:0000256" key="2">
    <source>
        <dbReference type="ARBA" id="ARBA00022679"/>
    </source>
</evidence>
<evidence type="ECO:0000256" key="5">
    <source>
        <dbReference type="HAMAP-Rule" id="MF_02126"/>
    </source>
</evidence>
<feature type="binding site" evidence="5">
    <location>
        <begin position="186"/>
        <end position="189"/>
    </location>
    <ligand>
        <name>substrate</name>
    </ligand>
</feature>
<protein>
    <recommendedName>
        <fullName evidence="5">Release factor glutamine methyltransferase</fullName>
        <shortName evidence="5">RF MTase</shortName>
        <ecNumber evidence="5">2.1.1.297</ecNumber>
    </recommendedName>
    <alternativeName>
        <fullName evidence="5">N5-glutamine methyltransferase PrmC</fullName>
    </alternativeName>
    <alternativeName>
        <fullName evidence="5">Protein-(glutamine-N5) MTase PrmC</fullName>
    </alternativeName>
    <alternativeName>
        <fullName evidence="5">Protein-glutamine N-methyltransferase PrmC</fullName>
    </alternativeName>
</protein>
<feature type="binding site" evidence="5">
    <location>
        <begin position="118"/>
        <end position="122"/>
    </location>
    <ligand>
        <name>S-adenosyl-L-methionine</name>
        <dbReference type="ChEBI" id="CHEBI:59789"/>
    </ligand>
</feature>
<dbReference type="GO" id="GO:0032259">
    <property type="term" value="P:methylation"/>
    <property type="evidence" value="ECO:0007669"/>
    <property type="project" value="UniProtKB-KW"/>
</dbReference>
<evidence type="ECO:0000313" key="8">
    <source>
        <dbReference type="EMBL" id="AIN47206.1"/>
    </source>
</evidence>
<dbReference type="InterPro" id="IPR025714">
    <property type="entry name" value="Methyltranfer_dom"/>
</dbReference>
<evidence type="ECO:0000256" key="4">
    <source>
        <dbReference type="ARBA" id="ARBA00048391"/>
    </source>
</evidence>
<evidence type="ECO:0000259" key="7">
    <source>
        <dbReference type="Pfam" id="PF17827"/>
    </source>
</evidence>
<dbReference type="Pfam" id="PF13847">
    <property type="entry name" value="Methyltransf_31"/>
    <property type="match status" value="1"/>
</dbReference>
<evidence type="ECO:0000259" key="6">
    <source>
        <dbReference type="Pfam" id="PF13847"/>
    </source>
</evidence>
<comment type="catalytic activity">
    <reaction evidence="4 5">
        <text>L-glutaminyl-[peptide chain release factor] + S-adenosyl-L-methionine = N(5)-methyl-L-glutaminyl-[peptide chain release factor] + S-adenosyl-L-homocysteine + H(+)</text>
        <dbReference type="Rhea" id="RHEA:42896"/>
        <dbReference type="Rhea" id="RHEA-COMP:10271"/>
        <dbReference type="Rhea" id="RHEA-COMP:10272"/>
        <dbReference type="ChEBI" id="CHEBI:15378"/>
        <dbReference type="ChEBI" id="CHEBI:30011"/>
        <dbReference type="ChEBI" id="CHEBI:57856"/>
        <dbReference type="ChEBI" id="CHEBI:59789"/>
        <dbReference type="ChEBI" id="CHEBI:61891"/>
        <dbReference type="EC" id="2.1.1.297"/>
    </reaction>
</comment>
<dbReference type="EC" id="2.1.1.297" evidence="5"/>